<dbReference type="SUPFAM" id="SSF47095">
    <property type="entry name" value="HMG-box"/>
    <property type="match status" value="1"/>
</dbReference>
<dbReference type="InterPro" id="IPR036910">
    <property type="entry name" value="HMG_box_dom_sf"/>
</dbReference>
<dbReference type="OrthoDB" id="6247875at2759"/>
<dbReference type="GO" id="GO:0030154">
    <property type="term" value="P:cell differentiation"/>
    <property type="evidence" value="ECO:0007669"/>
    <property type="project" value="TreeGrafter"/>
</dbReference>
<evidence type="ECO:0000313" key="7">
    <source>
        <dbReference type="Proteomes" id="UP000054007"/>
    </source>
</evidence>
<dbReference type="Gene3D" id="1.10.30.10">
    <property type="entry name" value="High mobility group box domain"/>
    <property type="match status" value="1"/>
</dbReference>
<dbReference type="PROSITE" id="PS50118">
    <property type="entry name" value="HMG_BOX_2"/>
    <property type="match status" value="1"/>
</dbReference>
<keyword evidence="1 3" id="KW-0238">DNA-binding</keyword>
<evidence type="ECO:0000313" key="6">
    <source>
        <dbReference type="EMBL" id="KIY70167.1"/>
    </source>
</evidence>
<evidence type="ECO:0000256" key="4">
    <source>
        <dbReference type="SAM" id="MobiDB-lite"/>
    </source>
</evidence>
<dbReference type="GO" id="GO:0001228">
    <property type="term" value="F:DNA-binding transcription activator activity, RNA polymerase II-specific"/>
    <property type="evidence" value="ECO:0007669"/>
    <property type="project" value="TreeGrafter"/>
</dbReference>
<keyword evidence="2" id="KW-0804">Transcription</keyword>
<proteinExistence type="predicted"/>
<dbReference type="STRING" id="1314674.A0A0D7BI53"/>
<feature type="domain" description="HMG box" evidence="5">
    <location>
        <begin position="13"/>
        <end position="71"/>
    </location>
</feature>
<organism evidence="6 7">
    <name type="scientific">Cylindrobasidium torrendii FP15055 ss-10</name>
    <dbReference type="NCBI Taxonomy" id="1314674"/>
    <lineage>
        <taxon>Eukaryota</taxon>
        <taxon>Fungi</taxon>
        <taxon>Dikarya</taxon>
        <taxon>Basidiomycota</taxon>
        <taxon>Agaricomycotina</taxon>
        <taxon>Agaricomycetes</taxon>
        <taxon>Agaricomycetidae</taxon>
        <taxon>Agaricales</taxon>
        <taxon>Marasmiineae</taxon>
        <taxon>Physalacriaceae</taxon>
        <taxon>Cylindrobasidium</taxon>
    </lineage>
</organism>
<evidence type="ECO:0000259" key="5">
    <source>
        <dbReference type="PROSITE" id="PS50118"/>
    </source>
</evidence>
<gene>
    <name evidence="6" type="ORF">CYLTODRAFT_420018</name>
</gene>
<dbReference type="GO" id="GO:0000122">
    <property type="term" value="P:negative regulation of transcription by RNA polymerase II"/>
    <property type="evidence" value="ECO:0007669"/>
    <property type="project" value="TreeGrafter"/>
</dbReference>
<dbReference type="EMBL" id="KN880472">
    <property type="protein sequence ID" value="KIY70167.1"/>
    <property type="molecule type" value="Genomic_DNA"/>
</dbReference>
<evidence type="ECO:0000256" key="2">
    <source>
        <dbReference type="ARBA" id="ARBA00023163"/>
    </source>
</evidence>
<reference evidence="6 7" key="1">
    <citation type="journal article" date="2015" name="Fungal Genet. Biol.">
        <title>Evolution of novel wood decay mechanisms in Agaricales revealed by the genome sequences of Fistulina hepatica and Cylindrobasidium torrendii.</title>
        <authorList>
            <person name="Floudas D."/>
            <person name="Held B.W."/>
            <person name="Riley R."/>
            <person name="Nagy L.G."/>
            <person name="Koehler G."/>
            <person name="Ransdell A.S."/>
            <person name="Younus H."/>
            <person name="Chow J."/>
            <person name="Chiniquy J."/>
            <person name="Lipzen A."/>
            <person name="Tritt A."/>
            <person name="Sun H."/>
            <person name="Haridas S."/>
            <person name="LaButti K."/>
            <person name="Ohm R.A."/>
            <person name="Kues U."/>
            <person name="Blanchette R.A."/>
            <person name="Grigoriev I.V."/>
            <person name="Minto R.E."/>
            <person name="Hibbett D.S."/>
        </authorList>
    </citation>
    <scope>NUCLEOTIDE SEQUENCE [LARGE SCALE GENOMIC DNA]</scope>
    <source>
        <strain evidence="6 7">FP15055 ss-10</strain>
    </source>
</reference>
<keyword evidence="3" id="KW-0539">Nucleus</keyword>
<keyword evidence="7" id="KW-1185">Reference proteome</keyword>
<feature type="region of interest" description="Disordered" evidence="4">
    <location>
        <begin position="60"/>
        <end position="152"/>
    </location>
</feature>
<dbReference type="PANTHER" id="PTHR10270:SF161">
    <property type="entry name" value="SEX-DETERMINING REGION Y PROTEIN"/>
    <property type="match status" value="1"/>
</dbReference>
<dbReference type="SMART" id="SM00398">
    <property type="entry name" value="HMG"/>
    <property type="match status" value="1"/>
</dbReference>
<evidence type="ECO:0000256" key="3">
    <source>
        <dbReference type="PROSITE-ProRule" id="PRU00267"/>
    </source>
</evidence>
<dbReference type="GO" id="GO:0005634">
    <property type="term" value="C:nucleus"/>
    <property type="evidence" value="ECO:0007669"/>
    <property type="project" value="UniProtKB-UniRule"/>
</dbReference>
<feature type="DNA-binding region" description="HMG box" evidence="3">
    <location>
        <begin position="13"/>
        <end position="71"/>
    </location>
</feature>
<protein>
    <recommendedName>
        <fullName evidence="5">HMG box domain-containing protein</fullName>
    </recommendedName>
</protein>
<accession>A0A0D7BI53</accession>
<dbReference type="InterPro" id="IPR050140">
    <property type="entry name" value="SRY-related_HMG-box_TF-like"/>
</dbReference>
<feature type="compositionally biased region" description="Basic and acidic residues" evidence="4">
    <location>
        <begin position="74"/>
        <end position="88"/>
    </location>
</feature>
<dbReference type="GO" id="GO:0000978">
    <property type="term" value="F:RNA polymerase II cis-regulatory region sequence-specific DNA binding"/>
    <property type="evidence" value="ECO:0007669"/>
    <property type="project" value="TreeGrafter"/>
</dbReference>
<dbReference type="InterPro" id="IPR009071">
    <property type="entry name" value="HMG_box_dom"/>
</dbReference>
<dbReference type="CDD" id="cd01389">
    <property type="entry name" value="HMG-box_ROX1-like"/>
    <property type="match status" value="1"/>
</dbReference>
<name>A0A0D7BI53_9AGAR</name>
<dbReference type="AlphaFoldDB" id="A0A0D7BI53"/>
<evidence type="ECO:0000256" key="1">
    <source>
        <dbReference type="ARBA" id="ARBA00023125"/>
    </source>
</evidence>
<feature type="compositionally biased region" description="Low complexity" evidence="4">
    <location>
        <begin position="130"/>
        <end position="152"/>
    </location>
</feature>
<dbReference type="PANTHER" id="PTHR10270">
    <property type="entry name" value="SOX TRANSCRIPTION FACTOR"/>
    <property type="match status" value="1"/>
</dbReference>
<sequence>MAKSTTTSTSTHIPRPPNKWILFRCDFTSRGGSPTEAQAAWKALTHEEKSHWQRLAALEADEHAQRHPGYRYSPNKERKSTKAKKETKSTNVVDSALVHLVHLNPITERDRSRRRDHKGHTSASAPYARPPTRSRASTSTSSPSSSFDSSPLPSIPSLYIDPGLLSSPSSSSSVDIDWTQYASQSQSRPDFSASHGYSALSFPSSVHFGADFVSESFDAANTDPVSAFDYSPSAFTSIPLDSELYSTAEQPLYSGLDSGYPSFGVDLSFGMYPSWSYGDTTFDNVLGLSSTFPSPDSWSNAGFYDLPF</sequence>
<dbReference type="Proteomes" id="UP000054007">
    <property type="component" value="Unassembled WGS sequence"/>
</dbReference>